<dbReference type="Gene3D" id="1.10.340.30">
    <property type="entry name" value="Hypothetical protein, domain 2"/>
    <property type="match status" value="1"/>
</dbReference>
<keyword evidence="3" id="KW-0227">DNA damage</keyword>
<reference evidence="6" key="1">
    <citation type="submission" date="2023-05" db="EMBL/GenBank/DDBJ databases">
        <title>Complete genome sequence of Agrobacterium larrymoorei CFBP5477.</title>
        <authorList>
            <person name="Yen H.-C."/>
            <person name="Chou L."/>
            <person name="Lin Y.-C."/>
            <person name="Lai E.-M."/>
            <person name="Kuo C.-H."/>
        </authorList>
    </citation>
    <scope>NUCLEOTIDE SEQUENCE</scope>
    <source>
        <strain evidence="6">CFBP5477</strain>
    </source>
</reference>
<dbReference type="AlphaFoldDB" id="A0AAF0HEF3"/>
<dbReference type="Pfam" id="PF00730">
    <property type="entry name" value="HhH-GPD"/>
    <property type="match status" value="1"/>
</dbReference>
<comment type="catalytic activity">
    <reaction evidence="1">
        <text>Hydrolysis of alkylated DNA, releasing 3-methyladenine, 3-methylguanine, 7-methylguanine and 7-methyladenine.</text>
        <dbReference type="EC" id="3.2.2.21"/>
    </reaction>
</comment>
<dbReference type="SMART" id="SM00478">
    <property type="entry name" value="ENDO3c"/>
    <property type="match status" value="1"/>
</dbReference>
<evidence type="ECO:0000256" key="3">
    <source>
        <dbReference type="ARBA" id="ARBA00022763"/>
    </source>
</evidence>
<dbReference type="PANTHER" id="PTHR43003">
    <property type="entry name" value="DNA-3-METHYLADENINE GLYCOSYLASE"/>
    <property type="match status" value="1"/>
</dbReference>
<dbReference type="InterPro" id="IPR003265">
    <property type="entry name" value="HhH-GPD_domain"/>
</dbReference>
<dbReference type="GO" id="GO:0006307">
    <property type="term" value="P:DNA alkylation repair"/>
    <property type="evidence" value="ECO:0007669"/>
    <property type="project" value="TreeGrafter"/>
</dbReference>
<evidence type="ECO:0000259" key="5">
    <source>
        <dbReference type="SMART" id="SM00478"/>
    </source>
</evidence>
<dbReference type="CDD" id="cd00056">
    <property type="entry name" value="ENDO3c"/>
    <property type="match status" value="1"/>
</dbReference>
<protein>
    <recommendedName>
        <fullName evidence="2">DNA-3-methyladenine glycosylase II</fullName>
        <ecNumber evidence="2">3.2.2.21</ecNumber>
    </recommendedName>
</protein>
<dbReference type="InterPro" id="IPR051912">
    <property type="entry name" value="Alkylbase_DNA_Glycosylase/TA"/>
</dbReference>
<dbReference type="GO" id="GO:0032131">
    <property type="term" value="F:alkylated DNA binding"/>
    <property type="evidence" value="ECO:0007669"/>
    <property type="project" value="TreeGrafter"/>
</dbReference>
<evidence type="ECO:0000256" key="4">
    <source>
        <dbReference type="ARBA" id="ARBA00023204"/>
    </source>
</evidence>
<gene>
    <name evidence="6" type="ORF">CFBP5477_016590</name>
</gene>
<dbReference type="PANTHER" id="PTHR43003:SF13">
    <property type="entry name" value="DNA-3-METHYLADENINE GLYCOSYLASE 2"/>
    <property type="match status" value="1"/>
</dbReference>
<dbReference type="GO" id="GO:0006285">
    <property type="term" value="P:base-excision repair, AP site formation"/>
    <property type="evidence" value="ECO:0007669"/>
    <property type="project" value="TreeGrafter"/>
</dbReference>
<dbReference type="SUPFAM" id="SSF48150">
    <property type="entry name" value="DNA-glycosylase"/>
    <property type="match status" value="1"/>
</dbReference>
<accession>A0AAF0HEF3</accession>
<dbReference type="Gene3D" id="1.10.1670.40">
    <property type="match status" value="1"/>
</dbReference>
<organism evidence="6 7">
    <name type="scientific">Agrobacterium larrymoorei</name>
    <dbReference type="NCBI Taxonomy" id="160699"/>
    <lineage>
        <taxon>Bacteria</taxon>
        <taxon>Pseudomonadati</taxon>
        <taxon>Pseudomonadota</taxon>
        <taxon>Alphaproteobacteria</taxon>
        <taxon>Hyphomicrobiales</taxon>
        <taxon>Rhizobiaceae</taxon>
        <taxon>Rhizobium/Agrobacterium group</taxon>
        <taxon>Agrobacterium</taxon>
    </lineage>
</organism>
<evidence type="ECO:0000313" key="6">
    <source>
        <dbReference type="EMBL" id="WHA42888.1"/>
    </source>
</evidence>
<dbReference type="RefSeq" id="WP_170980253.1">
    <property type="nucleotide sequence ID" value="NZ_CP124734.1"/>
</dbReference>
<evidence type="ECO:0000256" key="1">
    <source>
        <dbReference type="ARBA" id="ARBA00000086"/>
    </source>
</evidence>
<dbReference type="InterPro" id="IPR011257">
    <property type="entry name" value="DNA_glycosylase"/>
</dbReference>
<dbReference type="GO" id="GO:0043916">
    <property type="term" value="F:DNA-7-methylguanine glycosylase activity"/>
    <property type="evidence" value="ECO:0007669"/>
    <property type="project" value="TreeGrafter"/>
</dbReference>
<evidence type="ECO:0000256" key="2">
    <source>
        <dbReference type="ARBA" id="ARBA00012000"/>
    </source>
</evidence>
<sequence length="225" mass="24392">MRLVIAGFGGNVKIIRTMGDIEEGVAALRLLDPRLERVIDNAGPIPLRLREPGFEGLAHIIVSQMVSRASADAIWSRMVAGTGTMTAESFLSVDETRMATFGLSRAKTKTLIGLATSIARGDLNLFTLSQLDGEQALAQLTALSGIGPWTAEVYLMFCEGHVDLFPAGDVALQAAVMHALGLEARPTHKQLSTLALFWSPWRSVAARIFWAYYAVITRREALPIA</sequence>
<evidence type="ECO:0000313" key="7">
    <source>
        <dbReference type="Proteomes" id="UP000298664"/>
    </source>
</evidence>
<feature type="domain" description="HhH-GPD" evidence="5">
    <location>
        <begin position="65"/>
        <end position="213"/>
    </location>
</feature>
<dbReference type="EMBL" id="CP124734">
    <property type="protein sequence ID" value="WHA42888.1"/>
    <property type="molecule type" value="Genomic_DNA"/>
</dbReference>
<dbReference type="GO" id="GO:0008725">
    <property type="term" value="F:DNA-3-methyladenine glycosylase activity"/>
    <property type="evidence" value="ECO:0007669"/>
    <property type="project" value="TreeGrafter"/>
</dbReference>
<name>A0AAF0HEF3_9HYPH</name>
<dbReference type="EC" id="3.2.2.21" evidence="2"/>
<dbReference type="GO" id="GO:0032993">
    <property type="term" value="C:protein-DNA complex"/>
    <property type="evidence" value="ECO:0007669"/>
    <property type="project" value="TreeGrafter"/>
</dbReference>
<dbReference type="Proteomes" id="UP000298664">
    <property type="component" value="Chromosome Linear"/>
</dbReference>
<keyword evidence="4" id="KW-0234">DNA repair</keyword>
<proteinExistence type="predicted"/>
<dbReference type="GO" id="GO:0005737">
    <property type="term" value="C:cytoplasm"/>
    <property type="evidence" value="ECO:0007669"/>
    <property type="project" value="TreeGrafter"/>
</dbReference>